<accession>A0A1C1CEV5</accession>
<name>A0A1C1CEV5_9EURO</name>
<reference evidence="3" key="1">
    <citation type="submission" date="2015-07" db="EMBL/GenBank/DDBJ databases">
        <authorList>
            <person name="Teixeira M.M."/>
            <person name="Souza R.C."/>
            <person name="Almeida L.G."/>
            <person name="Vicente V.A."/>
            <person name="de Hoog S."/>
            <person name="Bocca A.L."/>
            <person name="de Almeida S.R."/>
            <person name="Vasconcelos A.T."/>
            <person name="Felipe M.S."/>
        </authorList>
    </citation>
    <scope>NUCLEOTIDE SEQUENCE [LARGE SCALE GENOMIC DNA]</scope>
    <source>
        <strain evidence="3">KSF</strain>
    </source>
</reference>
<comment type="caution">
    <text evidence="2">The sequence shown here is derived from an EMBL/GenBank/DDBJ whole genome shotgun (WGS) entry which is preliminary data.</text>
</comment>
<feature type="compositionally biased region" description="Polar residues" evidence="1">
    <location>
        <begin position="21"/>
        <end position="44"/>
    </location>
</feature>
<gene>
    <name evidence="2" type="ORF">CLCR_02648</name>
</gene>
<evidence type="ECO:0000256" key="1">
    <source>
        <dbReference type="SAM" id="MobiDB-lite"/>
    </source>
</evidence>
<feature type="compositionally biased region" description="Basic and acidic residues" evidence="1">
    <location>
        <begin position="1"/>
        <end position="10"/>
    </location>
</feature>
<dbReference type="VEuPathDB" id="FungiDB:CLCR_02648"/>
<dbReference type="Proteomes" id="UP000094526">
    <property type="component" value="Unassembled WGS sequence"/>
</dbReference>
<keyword evidence="3" id="KW-1185">Reference proteome</keyword>
<protein>
    <submittedName>
        <fullName evidence="2">Uncharacterized protein</fullName>
    </submittedName>
</protein>
<sequence>MSDSTKDRHQSPTGTGTGTGSFKSALSTLKRAATNTSNKSNLSFTPGDDSIFNIPQDPLPDNPRDLEGFLNRHLSALDQLQRTVDGRNQEIKDYCTRAAYYYNLKPRISGQFLRQLDAEIHVLRQQRNGLQPLVQMRHDEIVRIADHRKMLDEERGLECTVYEMYLGFRKLGDWEERFSI</sequence>
<feature type="region of interest" description="Disordered" evidence="1">
    <location>
        <begin position="1"/>
        <end position="55"/>
    </location>
</feature>
<organism evidence="2 3">
    <name type="scientific">Cladophialophora carrionii</name>
    <dbReference type="NCBI Taxonomy" id="86049"/>
    <lineage>
        <taxon>Eukaryota</taxon>
        <taxon>Fungi</taxon>
        <taxon>Dikarya</taxon>
        <taxon>Ascomycota</taxon>
        <taxon>Pezizomycotina</taxon>
        <taxon>Eurotiomycetes</taxon>
        <taxon>Chaetothyriomycetidae</taxon>
        <taxon>Chaetothyriales</taxon>
        <taxon>Herpotrichiellaceae</taxon>
        <taxon>Cladophialophora</taxon>
    </lineage>
</organism>
<dbReference type="EMBL" id="LGRB01000014">
    <property type="protein sequence ID" value="OCT46977.1"/>
    <property type="molecule type" value="Genomic_DNA"/>
</dbReference>
<evidence type="ECO:0000313" key="3">
    <source>
        <dbReference type="Proteomes" id="UP000094526"/>
    </source>
</evidence>
<evidence type="ECO:0000313" key="2">
    <source>
        <dbReference type="EMBL" id="OCT46977.1"/>
    </source>
</evidence>
<dbReference type="VEuPathDB" id="FungiDB:G647_02443"/>
<dbReference type="OrthoDB" id="4138208at2759"/>
<proteinExistence type="predicted"/>
<dbReference type="AlphaFoldDB" id="A0A1C1CEV5"/>